<dbReference type="InterPro" id="IPR018490">
    <property type="entry name" value="cNMP-bd_dom_sf"/>
</dbReference>
<reference evidence="2 3" key="1">
    <citation type="journal article" date="2014" name="ISME J.">
        <title>Ecophysiology of Thioploca ingrica as revealed by the complete genome sequence supplemented with proteomic evidence.</title>
        <authorList>
            <person name="Kojima H."/>
            <person name="Ogura Y."/>
            <person name="Yamamoto N."/>
            <person name="Togashi T."/>
            <person name="Mori H."/>
            <person name="Watanabe T."/>
            <person name="Nemoto F."/>
            <person name="Kurokawa K."/>
            <person name="Hayashi T."/>
            <person name="Fukui M."/>
        </authorList>
    </citation>
    <scope>NUCLEOTIDE SEQUENCE [LARGE SCALE GENOMIC DNA]</scope>
</reference>
<dbReference type="PROSITE" id="PS50042">
    <property type="entry name" value="CNMP_BINDING_3"/>
    <property type="match status" value="1"/>
</dbReference>
<proteinExistence type="predicted"/>
<sequence length="156" mass="18004">MSVTDMLEVMSKCSLFRGFNHSETYYVIRFFKKEYFDKGEIVIQEGQTVKALYIVGSGKWEVFLPQLYRPTEIKLHVLEPGALIGEYSCIDNQTASASVRALQLGELYKITREDFTTLVDSSNRVGKLIYKNLLETLVTRLRKHNEETELRILLEG</sequence>
<name>A0A090AML3_9GAMM</name>
<accession>A0A090AML3</accession>
<dbReference type="InterPro" id="IPR000595">
    <property type="entry name" value="cNMP-bd_dom"/>
</dbReference>
<evidence type="ECO:0000313" key="2">
    <source>
        <dbReference type="EMBL" id="BAP57247.1"/>
    </source>
</evidence>
<dbReference type="CDD" id="cd00038">
    <property type="entry name" value="CAP_ED"/>
    <property type="match status" value="1"/>
</dbReference>
<dbReference type="InterPro" id="IPR014710">
    <property type="entry name" value="RmlC-like_jellyroll"/>
</dbReference>
<gene>
    <name evidence="2" type="ORF">THII_2950</name>
</gene>
<dbReference type="PANTHER" id="PTHR45743">
    <property type="entry name" value="POTASSIUM CHANNEL AKT1"/>
    <property type="match status" value="1"/>
</dbReference>
<dbReference type="Gene3D" id="2.60.120.10">
    <property type="entry name" value="Jelly Rolls"/>
    <property type="match status" value="1"/>
</dbReference>
<dbReference type="OrthoDB" id="6881322at2"/>
<evidence type="ECO:0000259" key="1">
    <source>
        <dbReference type="PROSITE" id="PS50042"/>
    </source>
</evidence>
<dbReference type="STRING" id="40754.THII_2950"/>
<dbReference type="AlphaFoldDB" id="A0A090AML3"/>
<dbReference type="SMART" id="SM00100">
    <property type="entry name" value="cNMP"/>
    <property type="match status" value="1"/>
</dbReference>
<dbReference type="Pfam" id="PF00027">
    <property type="entry name" value="cNMP_binding"/>
    <property type="match status" value="1"/>
</dbReference>
<dbReference type="SUPFAM" id="SSF51206">
    <property type="entry name" value="cAMP-binding domain-like"/>
    <property type="match status" value="1"/>
</dbReference>
<dbReference type="PANTHER" id="PTHR45743:SF2">
    <property type="entry name" value="POTASSIUM CHANNEL AKT1"/>
    <property type="match status" value="1"/>
</dbReference>
<dbReference type="HOGENOM" id="CLU_075053_16_0_6"/>
<dbReference type="GO" id="GO:0005249">
    <property type="term" value="F:voltage-gated potassium channel activity"/>
    <property type="evidence" value="ECO:0007669"/>
    <property type="project" value="InterPro"/>
</dbReference>
<keyword evidence="3" id="KW-1185">Reference proteome</keyword>
<organism evidence="2 3">
    <name type="scientific">Thioploca ingrica</name>
    <dbReference type="NCBI Taxonomy" id="40754"/>
    <lineage>
        <taxon>Bacteria</taxon>
        <taxon>Pseudomonadati</taxon>
        <taxon>Pseudomonadota</taxon>
        <taxon>Gammaproteobacteria</taxon>
        <taxon>Thiotrichales</taxon>
        <taxon>Thiotrichaceae</taxon>
        <taxon>Thioploca</taxon>
    </lineage>
</organism>
<feature type="domain" description="Cyclic nucleotide-binding" evidence="1">
    <location>
        <begin position="15"/>
        <end position="136"/>
    </location>
</feature>
<dbReference type="InterPro" id="IPR045319">
    <property type="entry name" value="KAT/AKT"/>
</dbReference>
<dbReference type="KEGG" id="tig:THII_2950"/>
<dbReference type="Proteomes" id="UP000031623">
    <property type="component" value="Chromosome"/>
</dbReference>
<evidence type="ECO:0000313" key="3">
    <source>
        <dbReference type="Proteomes" id="UP000031623"/>
    </source>
</evidence>
<protein>
    <submittedName>
        <fullName evidence="2">Cyclic nucleotide-binding protein</fullName>
    </submittedName>
</protein>
<dbReference type="EMBL" id="AP014633">
    <property type="protein sequence ID" value="BAP57247.1"/>
    <property type="molecule type" value="Genomic_DNA"/>
</dbReference>